<evidence type="ECO:0000256" key="5">
    <source>
        <dbReference type="ARBA" id="ARBA00022840"/>
    </source>
</evidence>
<dbReference type="GO" id="GO:0005886">
    <property type="term" value="C:plasma membrane"/>
    <property type="evidence" value="ECO:0007669"/>
    <property type="project" value="UniProtKB-SubCell"/>
</dbReference>
<evidence type="ECO:0000259" key="13">
    <source>
        <dbReference type="PROSITE" id="PS51866"/>
    </source>
</evidence>
<dbReference type="PROSITE" id="PS00211">
    <property type="entry name" value="ABC_TRANSPORTER_1"/>
    <property type="match status" value="1"/>
</dbReference>
<dbReference type="InterPro" id="IPR008995">
    <property type="entry name" value="Mo/tungstate-bd_C_term_dom"/>
</dbReference>
<dbReference type="Gene3D" id="2.40.50.100">
    <property type="match status" value="1"/>
</dbReference>
<dbReference type="InterPro" id="IPR017871">
    <property type="entry name" value="ABC_transporter-like_CS"/>
</dbReference>
<evidence type="ECO:0000256" key="4">
    <source>
        <dbReference type="ARBA" id="ARBA00022741"/>
    </source>
</evidence>
<keyword evidence="4" id="KW-0547">Nucleotide-binding</keyword>
<dbReference type="PROSITE" id="PS50893">
    <property type="entry name" value="ABC_TRANSPORTER_2"/>
    <property type="match status" value="1"/>
</dbReference>
<evidence type="ECO:0000256" key="10">
    <source>
        <dbReference type="ARBA" id="ARBA00047936"/>
    </source>
</evidence>
<dbReference type="EMBL" id="JWHL01000010">
    <property type="protein sequence ID" value="MBR1369216.1"/>
    <property type="molecule type" value="Genomic_DNA"/>
</dbReference>
<dbReference type="InterPro" id="IPR050093">
    <property type="entry name" value="ABC_SmlMolc_Importer"/>
</dbReference>
<comment type="subunit">
    <text evidence="7">The complex is composed of two ATP-binding proteins (WtpC), two transmembrane proteins (WtpB) and a solute-binding protein (WtpA).</text>
</comment>
<comment type="function">
    <text evidence="11">Part of the ABC transporter complex WtpABC involved in molybdate/tungstate import. Responsible for energy coupling to the transport system.</text>
</comment>
<dbReference type="FunFam" id="3.40.50.300:FF:000425">
    <property type="entry name" value="Probable ABC transporter, ATP-binding subunit"/>
    <property type="match status" value="1"/>
</dbReference>
<organism evidence="14 15">
    <name type="scientific">Methanocalculus chunghsingensis</name>
    <dbReference type="NCBI Taxonomy" id="156457"/>
    <lineage>
        <taxon>Archaea</taxon>
        <taxon>Methanobacteriati</taxon>
        <taxon>Methanobacteriota</taxon>
        <taxon>Stenosarchaea group</taxon>
        <taxon>Methanomicrobia</taxon>
        <taxon>Methanomicrobiales</taxon>
        <taxon>Methanocalculaceae</taxon>
        <taxon>Methanocalculus</taxon>
    </lineage>
</organism>
<feature type="domain" description="Mop" evidence="13">
    <location>
        <begin position="288"/>
        <end position="353"/>
    </location>
</feature>
<dbReference type="PANTHER" id="PTHR42781:SF4">
    <property type="entry name" value="SPERMIDINE_PUTRESCINE IMPORT ATP-BINDING PROTEIN POTA"/>
    <property type="match status" value="1"/>
</dbReference>
<evidence type="ECO:0000256" key="9">
    <source>
        <dbReference type="ARBA" id="ARBA00041133"/>
    </source>
</evidence>
<reference evidence="14" key="1">
    <citation type="submission" date="2014-12" db="EMBL/GenBank/DDBJ databases">
        <authorList>
            <person name="Huang H.-H."/>
            <person name="Chen S.-C."/>
            <person name="Lai M.-C."/>
        </authorList>
    </citation>
    <scope>NUCLEOTIDE SEQUENCE</scope>
    <source>
        <strain evidence="14">K1F9705b</strain>
    </source>
</reference>
<dbReference type="AlphaFoldDB" id="A0A8J7W7Q3"/>
<dbReference type="Proteomes" id="UP000730161">
    <property type="component" value="Unassembled WGS sequence"/>
</dbReference>
<dbReference type="Pfam" id="PF00005">
    <property type="entry name" value="ABC_tran"/>
    <property type="match status" value="1"/>
</dbReference>
<dbReference type="InterPro" id="IPR004606">
    <property type="entry name" value="Mop_domain"/>
</dbReference>
<evidence type="ECO:0000256" key="1">
    <source>
        <dbReference type="ARBA" id="ARBA00004202"/>
    </source>
</evidence>
<dbReference type="Gene3D" id="3.40.50.300">
    <property type="entry name" value="P-loop containing nucleotide triphosphate hydrolases"/>
    <property type="match status" value="1"/>
</dbReference>
<keyword evidence="3" id="KW-0500">Molybdenum</keyword>
<dbReference type="GO" id="GO:0005524">
    <property type="term" value="F:ATP binding"/>
    <property type="evidence" value="ECO:0007669"/>
    <property type="project" value="UniProtKB-KW"/>
</dbReference>
<keyword evidence="2" id="KW-0813">Transport</keyword>
<comment type="similarity">
    <text evidence="6">Belongs to the ABC transporter superfamily. Sulfate/tungstate importer (TC 3.A.1.6) family.</text>
</comment>
<comment type="catalytic activity">
    <reaction evidence="10">
        <text>tungstate(in) + ATP + H2O = tungstate(out) + ADP + phosphate + H(+)</text>
        <dbReference type="Rhea" id="RHEA:35027"/>
        <dbReference type="ChEBI" id="CHEBI:15377"/>
        <dbReference type="ChEBI" id="CHEBI:15378"/>
        <dbReference type="ChEBI" id="CHEBI:30616"/>
        <dbReference type="ChEBI" id="CHEBI:43474"/>
        <dbReference type="ChEBI" id="CHEBI:46502"/>
        <dbReference type="ChEBI" id="CHEBI:456216"/>
        <dbReference type="EC" id="7.3.2.6"/>
    </reaction>
</comment>
<gene>
    <name evidence="14" type="ORF">RJ53_06785</name>
</gene>
<feature type="domain" description="ABC transporter" evidence="12">
    <location>
        <begin position="2"/>
        <end position="231"/>
    </location>
</feature>
<keyword evidence="5" id="KW-0067">ATP-binding</keyword>
<name>A0A8J7W7Q3_9EURY</name>
<dbReference type="SUPFAM" id="SSF50331">
    <property type="entry name" value="MOP-like"/>
    <property type="match status" value="1"/>
</dbReference>
<dbReference type="GO" id="GO:0016887">
    <property type="term" value="F:ATP hydrolysis activity"/>
    <property type="evidence" value="ECO:0007669"/>
    <property type="project" value="InterPro"/>
</dbReference>
<keyword evidence="15" id="KW-1185">Reference proteome</keyword>
<evidence type="ECO:0000256" key="3">
    <source>
        <dbReference type="ARBA" id="ARBA00022505"/>
    </source>
</evidence>
<accession>A0A8J7W7Q3</accession>
<evidence type="ECO:0000313" key="15">
    <source>
        <dbReference type="Proteomes" id="UP000730161"/>
    </source>
</evidence>
<dbReference type="PANTHER" id="PTHR42781">
    <property type="entry name" value="SPERMIDINE/PUTRESCINE IMPORT ATP-BINDING PROTEIN POTA"/>
    <property type="match status" value="1"/>
</dbReference>
<dbReference type="InterPro" id="IPR003439">
    <property type="entry name" value="ABC_transporter-like_ATP-bd"/>
</dbReference>
<evidence type="ECO:0000256" key="8">
    <source>
        <dbReference type="ARBA" id="ARBA00039025"/>
    </source>
</evidence>
<dbReference type="SUPFAM" id="SSF52540">
    <property type="entry name" value="P-loop containing nucleoside triphosphate hydrolases"/>
    <property type="match status" value="1"/>
</dbReference>
<sequence>MIEFDKLSLRLGDFYLQDVSIRINRGDYYFIIGPSGAGKTVILEAIAGLHLPDSGMITIDDRNVAALPPEKRRIALVYQDYSLFPHMSVEKNIGFGLRMQKCSKEEIHRRVSRLLEQFGIVHLKKRYPGTLSGGEQQRVAIARALASDPEILLLDEPFAALDPITREQIIMDLLRIHRKKNLTIVQVTHSREEIMRMANRCAVIIDGICVQEGPVESVFQNPGSTVVARFIGMDNVIPGVIIARSSGLTTINLGGKSITAVSDASPGDPVEIAFRAIDVTVELHNGFISSAQNRFIATITAVVPLGGPLTQVHMDAGFPILALVTTLSAEQLDFSPGMDVVASIKASAIKVIENEGVT</sequence>
<dbReference type="InterPro" id="IPR027417">
    <property type="entry name" value="P-loop_NTPase"/>
</dbReference>
<dbReference type="Pfam" id="PF03459">
    <property type="entry name" value="TOBE"/>
    <property type="match status" value="1"/>
</dbReference>
<dbReference type="EC" id="7.3.2.6" evidence="8"/>
<comment type="subcellular location">
    <subcellularLocation>
        <location evidence="1">Cell membrane</location>
        <topology evidence="1">Peripheral membrane protein</topology>
    </subcellularLocation>
</comment>
<dbReference type="GO" id="GO:1901238">
    <property type="term" value="F:ABC-type tungstate transporter activity"/>
    <property type="evidence" value="ECO:0007669"/>
    <property type="project" value="UniProtKB-EC"/>
</dbReference>
<dbReference type="InterPro" id="IPR003593">
    <property type="entry name" value="AAA+_ATPase"/>
</dbReference>
<proteinExistence type="inferred from homology"/>
<dbReference type="GO" id="GO:0015689">
    <property type="term" value="P:molybdate ion transport"/>
    <property type="evidence" value="ECO:0007669"/>
    <property type="project" value="InterPro"/>
</dbReference>
<evidence type="ECO:0000313" key="14">
    <source>
        <dbReference type="EMBL" id="MBR1369216.1"/>
    </source>
</evidence>
<dbReference type="SMART" id="SM00382">
    <property type="entry name" value="AAA"/>
    <property type="match status" value="1"/>
</dbReference>
<dbReference type="OrthoDB" id="31298at2157"/>
<evidence type="ECO:0000256" key="7">
    <source>
        <dbReference type="ARBA" id="ARBA00038781"/>
    </source>
</evidence>
<evidence type="ECO:0000256" key="6">
    <source>
        <dbReference type="ARBA" id="ARBA00038307"/>
    </source>
</evidence>
<protein>
    <recommendedName>
        <fullName evidence="9">Molybdate/tungstate import ATP-binding protein WtpC</fullName>
        <ecNumber evidence="8">7.3.2.6</ecNumber>
    </recommendedName>
</protein>
<evidence type="ECO:0000256" key="2">
    <source>
        <dbReference type="ARBA" id="ARBA00022448"/>
    </source>
</evidence>
<dbReference type="PROSITE" id="PS51866">
    <property type="entry name" value="MOP"/>
    <property type="match status" value="1"/>
</dbReference>
<dbReference type="InterPro" id="IPR005116">
    <property type="entry name" value="Transp-assoc_OB_typ1"/>
</dbReference>
<comment type="caution">
    <text evidence="14">The sequence shown here is derived from an EMBL/GenBank/DDBJ whole genome shotgun (WGS) entry which is preliminary data.</text>
</comment>
<evidence type="ECO:0000256" key="11">
    <source>
        <dbReference type="ARBA" id="ARBA00057369"/>
    </source>
</evidence>
<evidence type="ECO:0000259" key="12">
    <source>
        <dbReference type="PROSITE" id="PS50893"/>
    </source>
</evidence>